<dbReference type="Proteomes" id="UP000027361">
    <property type="component" value="Unassembled WGS sequence"/>
</dbReference>
<dbReference type="HOGENOM" id="CLU_528049_0_0_1"/>
<dbReference type="InParanoid" id="A0A066VH99"/>
<dbReference type="AlphaFoldDB" id="A0A066VH99"/>
<feature type="transmembrane region" description="Helical" evidence="1">
    <location>
        <begin position="192"/>
        <end position="215"/>
    </location>
</feature>
<dbReference type="EMBL" id="JMSN01000101">
    <property type="protein sequence ID" value="KDN39683.1"/>
    <property type="molecule type" value="Genomic_DNA"/>
</dbReference>
<keyword evidence="1" id="KW-0812">Transmembrane</keyword>
<name>A0A066VH99_TILAU</name>
<keyword evidence="1" id="KW-1133">Transmembrane helix</keyword>
<evidence type="ECO:0000256" key="1">
    <source>
        <dbReference type="SAM" id="Phobius"/>
    </source>
</evidence>
<keyword evidence="3" id="KW-1185">Reference proteome</keyword>
<protein>
    <recommendedName>
        <fullName evidence="4">Transmembrane protein</fullName>
    </recommendedName>
</protein>
<evidence type="ECO:0000313" key="3">
    <source>
        <dbReference type="Proteomes" id="UP000027361"/>
    </source>
</evidence>
<organism evidence="2 3">
    <name type="scientific">Tilletiaria anomala (strain ATCC 24038 / CBS 436.72 / UBC 951)</name>
    <dbReference type="NCBI Taxonomy" id="1037660"/>
    <lineage>
        <taxon>Eukaryota</taxon>
        <taxon>Fungi</taxon>
        <taxon>Dikarya</taxon>
        <taxon>Basidiomycota</taxon>
        <taxon>Ustilaginomycotina</taxon>
        <taxon>Exobasidiomycetes</taxon>
        <taxon>Georgefischeriales</taxon>
        <taxon>Tilletiariaceae</taxon>
        <taxon>Tilletiaria</taxon>
    </lineage>
</organism>
<feature type="transmembrane region" description="Helical" evidence="1">
    <location>
        <begin position="145"/>
        <end position="164"/>
    </location>
</feature>
<comment type="caution">
    <text evidence="2">The sequence shown here is derived from an EMBL/GenBank/DDBJ whole genome shotgun (WGS) entry which is preliminary data.</text>
</comment>
<feature type="transmembrane region" description="Helical" evidence="1">
    <location>
        <begin position="110"/>
        <end position="133"/>
    </location>
</feature>
<gene>
    <name evidence="2" type="ORF">K437DRAFT_258956</name>
</gene>
<dbReference type="OrthoDB" id="3365878at2759"/>
<dbReference type="RefSeq" id="XP_013241123.1">
    <property type="nucleotide sequence ID" value="XM_013385669.1"/>
</dbReference>
<accession>A0A066VH99</accession>
<sequence>MSLVETCSATGCAGRLELGHDYYIPLDPWQLRKEIEAYRWSLLAVFGVFAWEIIVTFPEEWSRWKQIFRREMVPINACVLTARWAAWGGVAAVTMYAFSESPRTSCQATLTLIMFFVALNSIALSLIQHIRVTALHVRNLRARRLVTALVVLNACAWIASIAGFRAGPTNPKVAQPGFPGCSPLPSPRWRSLGWGVSMVVDVVILLLTLAGTGAIQKNIRHATGGKHVINLLQGSAWINFLVTFTGNAACFFTTVFSGNLILSNIPIAISTLFNTIIAARVVFHSISWNEGSDILLVGPHSRRPDDYGPSGLVRGSGSAGADHSIGGGDGGLTNGGLSPRFAAVLEKAGDDSIARRGSEKLSSGFRFSNPRAIFSTSKSGPPNSLEDKEYEDAVFRGRISMRRGSEPASGLTSPKGTPDIEAQPAVARWTPNVFGNSGSGIGPTVLGSPRRIDTPSASNGGAAYELMVPGQPPRIAVARCATGRSLAPAGRGRVSPTGHEGYTGVQVHKEVFRITH</sequence>
<evidence type="ECO:0000313" key="2">
    <source>
        <dbReference type="EMBL" id="KDN39683.1"/>
    </source>
</evidence>
<keyword evidence="1" id="KW-0472">Membrane</keyword>
<dbReference type="GeneID" id="25265126"/>
<feature type="transmembrane region" description="Helical" evidence="1">
    <location>
        <begin position="77"/>
        <end position="98"/>
    </location>
</feature>
<evidence type="ECO:0008006" key="4">
    <source>
        <dbReference type="Google" id="ProtNLM"/>
    </source>
</evidence>
<feature type="transmembrane region" description="Helical" evidence="1">
    <location>
        <begin position="236"/>
        <end position="255"/>
    </location>
</feature>
<proteinExistence type="predicted"/>
<reference evidence="2 3" key="1">
    <citation type="submission" date="2014-05" db="EMBL/GenBank/DDBJ databases">
        <title>Draft genome sequence of a rare smut relative, Tilletiaria anomala UBC 951.</title>
        <authorList>
            <consortium name="DOE Joint Genome Institute"/>
            <person name="Toome M."/>
            <person name="Kuo A."/>
            <person name="Henrissat B."/>
            <person name="Lipzen A."/>
            <person name="Tritt A."/>
            <person name="Yoshinaga Y."/>
            <person name="Zane M."/>
            <person name="Barry K."/>
            <person name="Grigoriev I.V."/>
            <person name="Spatafora J.W."/>
            <person name="Aimea M.C."/>
        </authorList>
    </citation>
    <scope>NUCLEOTIDE SEQUENCE [LARGE SCALE GENOMIC DNA]</scope>
    <source>
        <strain evidence="2 3">UBC 951</strain>
    </source>
</reference>